<dbReference type="STRING" id="2282107.A0A286UWX3"/>
<feature type="transmembrane region" description="Helical" evidence="12">
    <location>
        <begin position="12"/>
        <end position="32"/>
    </location>
</feature>
<dbReference type="GO" id="GO:0004497">
    <property type="term" value="F:monooxygenase activity"/>
    <property type="evidence" value="ECO:0007669"/>
    <property type="project" value="UniProtKB-KW"/>
</dbReference>
<evidence type="ECO:0000256" key="1">
    <source>
        <dbReference type="ARBA" id="ARBA00001971"/>
    </source>
</evidence>
<keyword evidence="6 10" id="KW-0560">Oxidoreductase</keyword>
<comment type="similarity">
    <text evidence="3 10">Belongs to the cytochrome P450 family.</text>
</comment>
<evidence type="ECO:0000256" key="4">
    <source>
        <dbReference type="ARBA" id="ARBA00022617"/>
    </source>
</evidence>
<dbReference type="InterPro" id="IPR002401">
    <property type="entry name" value="Cyt_P450_E_grp-I"/>
</dbReference>
<name>A0A286UWX3_9AGAM</name>
<dbReference type="PRINTS" id="PR00385">
    <property type="entry name" value="P450"/>
</dbReference>
<dbReference type="SUPFAM" id="SSF48264">
    <property type="entry name" value="Cytochrome P450"/>
    <property type="match status" value="1"/>
</dbReference>
<evidence type="ECO:0000256" key="2">
    <source>
        <dbReference type="ARBA" id="ARBA00005179"/>
    </source>
</evidence>
<dbReference type="PANTHER" id="PTHR46300">
    <property type="entry name" value="P450, PUTATIVE (EUROFUNG)-RELATED-RELATED"/>
    <property type="match status" value="1"/>
</dbReference>
<reference evidence="13 14" key="1">
    <citation type="journal article" date="2017" name="Mol. Ecol.">
        <title>Comparative and population genomic landscape of Phellinus noxius: A hypervariable fungus causing root rot in trees.</title>
        <authorList>
            <person name="Chung C.L."/>
            <person name="Lee T.J."/>
            <person name="Akiba M."/>
            <person name="Lee H.H."/>
            <person name="Kuo T.H."/>
            <person name="Liu D."/>
            <person name="Ke H.M."/>
            <person name="Yokoi T."/>
            <person name="Roa M.B."/>
            <person name="Lu M.J."/>
            <person name="Chang Y.Y."/>
            <person name="Ann P.J."/>
            <person name="Tsai J.N."/>
            <person name="Chen C.Y."/>
            <person name="Tzean S.S."/>
            <person name="Ota Y."/>
            <person name="Hattori T."/>
            <person name="Sahashi N."/>
            <person name="Liou R.F."/>
            <person name="Kikuchi T."/>
            <person name="Tsai I.J."/>
        </authorList>
    </citation>
    <scope>NUCLEOTIDE SEQUENCE [LARGE SCALE GENOMIC DNA]</scope>
    <source>
        <strain evidence="13 14">FFPRI411160</strain>
    </source>
</reference>
<gene>
    <name evidence="13" type="ORF">PNOK_0117700</name>
</gene>
<proteinExistence type="inferred from homology"/>
<feature type="region of interest" description="Disordered" evidence="11">
    <location>
        <begin position="340"/>
        <end position="374"/>
    </location>
</feature>
<dbReference type="PANTHER" id="PTHR46300:SF12">
    <property type="entry name" value="P450, PUTATIVE (EUROFUNG)-RELATED"/>
    <property type="match status" value="1"/>
</dbReference>
<organism evidence="13 14">
    <name type="scientific">Pyrrhoderma noxium</name>
    <dbReference type="NCBI Taxonomy" id="2282107"/>
    <lineage>
        <taxon>Eukaryota</taxon>
        <taxon>Fungi</taxon>
        <taxon>Dikarya</taxon>
        <taxon>Basidiomycota</taxon>
        <taxon>Agaricomycotina</taxon>
        <taxon>Agaricomycetes</taxon>
        <taxon>Hymenochaetales</taxon>
        <taxon>Hymenochaetaceae</taxon>
        <taxon>Pyrrhoderma</taxon>
    </lineage>
</organism>
<evidence type="ECO:0000256" key="5">
    <source>
        <dbReference type="ARBA" id="ARBA00022723"/>
    </source>
</evidence>
<dbReference type="EMBL" id="NBII01000001">
    <property type="protein sequence ID" value="PAV24109.1"/>
    <property type="molecule type" value="Genomic_DNA"/>
</dbReference>
<keyword evidence="14" id="KW-1185">Reference proteome</keyword>
<keyword evidence="12" id="KW-0812">Transmembrane</keyword>
<dbReference type="PROSITE" id="PS00086">
    <property type="entry name" value="CYTOCHROME_P450"/>
    <property type="match status" value="1"/>
</dbReference>
<keyword evidence="5 9" id="KW-0479">Metal-binding</keyword>
<feature type="compositionally biased region" description="Acidic residues" evidence="11">
    <location>
        <begin position="342"/>
        <end position="354"/>
    </location>
</feature>
<dbReference type="Gene3D" id="1.10.630.10">
    <property type="entry name" value="Cytochrome P450"/>
    <property type="match status" value="1"/>
</dbReference>
<keyword evidence="12" id="KW-0472">Membrane</keyword>
<keyword evidence="12" id="KW-1133">Transmembrane helix</keyword>
<sequence length="643" mass="72030">MDTSTGPTTASMLSSSLIITDAFLGLLTFVLLSRLISHLSSRPQQSRFPLPPGPPQKFIIGNLLDVPTGRSWLGWSKLADLYSSINHNNNEGSDKHHSTVNKSKGKSKLIHLNIFGTHIISVNEPSAARELFEKRSAVFSDRPRVVFGGEMCGWENTLALQRYGERFRRFRREIHQILGTPAAIARFHPLIEIEAQRFLLRCVKDCSGKSSFGFGNKGKSTTTKKVLEHVHAATGAIILRIAYGYRMQNPSEGRRDPLVELTERGIRQISMAAQPGAFLVDVLPFLRYVPKWVPGAGFQHTAEYFKETVTELVEKPFAFVRHQVAAGTAEPSYVSSLLEKYEEGDDEEDAEEKEDEKTGRKGGRRGGKKRMTEEEEECVKWSASSLYTGGADTTVSAIQSFLLAMVLYPRVLRRAREEVDSICCEGSSKTGPTLTRLPTFGDRERMPYVNAIVREVLRWAPIAPMGLPHVNSEEVEFEGTRIPKGSIVMPNIWRFGREEGVYEEPERFWPERFLGGEEAGSERRSASPVGEGEGATGKKPERDVKDYVFGFGRRVCPGKELADSSLFLFASMCIAALDIQSPKGSAEVKKQWVEGTITKPEPFEIEVRPRSEAVDRLVRAVEVEHPWTDEDAECIAHLQWKRK</sequence>
<evidence type="ECO:0000256" key="10">
    <source>
        <dbReference type="RuleBase" id="RU000461"/>
    </source>
</evidence>
<dbReference type="InterPro" id="IPR050364">
    <property type="entry name" value="Cytochrome_P450_fung"/>
</dbReference>
<dbReference type="InterPro" id="IPR036396">
    <property type="entry name" value="Cyt_P450_sf"/>
</dbReference>
<protein>
    <submittedName>
        <fullName evidence="13">Cytochrome P450</fullName>
    </submittedName>
</protein>
<dbReference type="PRINTS" id="PR00463">
    <property type="entry name" value="EP450I"/>
</dbReference>
<dbReference type="InParanoid" id="A0A286UWX3"/>
<evidence type="ECO:0000256" key="6">
    <source>
        <dbReference type="ARBA" id="ARBA00023002"/>
    </source>
</evidence>
<keyword evidence="8 10" id="KW-0503">Monooxygenase</keyword>
<dbReference type="Pfam" id="PF00067">
    <property type="entry name" value="p450"/>
    <property type="match status" value="1"/>
</dbReference>
<dbReference type="GO" id="GO:0005506">
    <property type="term" value="F:iron ion binding"/>
    <property type="evidence" value="ECO:0007669"/>
    <property type="project" value="InterPro"/>
</dbReference>
<accession>A0A286UWX3</accession>
<dbReference type="OrthoDB" id="2789670at2759"/>
<keyword evidence="7 9" id="KW-0408">Iron</keyword>
<evidence type="ECO:0000256" key="7">
    <source>
        <dbReference type="ARBA" id="ARBA00023004"/>
    </source>
</evidence>
<dbReference type="InterPro" id="IPR001128">
    <property type="entry name" value="Cyt_P450"/>
</dbReference>
<evidence type="ECO:0000313" key="13">
    <source>
        <dbReference type="EMBL" id="PAV24109.1"/>
    </source>
</evidence>
<comment type="caution">
    <text evidence="13">The sequence shown here is derived from an EMBL/GenBank/DDBJ whole genome shotgun (WGS) entry which is preliminary data.</text>
</comment>
<feature type="compositionally biased region" description="Basic residues" evidence="11">
    <location>
        <begin position="360"/>
        <end position="369"/>
    </location>
</feature>
<comment type="cofactor">
    <cofactor evidence="1 9">
        <name>heme</name>
        <dbReference type="ChEBI" id="CHEBI:30413"/>
    </cofactor>
</comment>
<dbReference type="CDD" id="cd11065">
    <property type="entry name" value="CYP64-like"/>
    <property type="match status" value="1"/>
</dbReference>
<dbReference type="AlphaFoldDB" id="A0A286UWX3"/>
<feature type="region of interest" description="Disordered" evidence="11">
    <location>
        <begin position="514"/>
        <end position="539"/>
    </location>
</feature>
<dbReference type="Proteomes" id="UP000217199">
    <property type="component" value="Unassembled WGS sequence"/>
</dbReference>
<dbReference type="InterPro" id="IPR017972">
    <property type="entry name" value="Cyt_P450_CS"/>
</dbReference>
<evidence type="ECO:0000256" key="8">
    <source>
        <dbReference type="ARBA" id="ARBA00023033"/>
    </source>
</evidence>
<evidence type="ECO:0000256" key="3">
    <source>
        <dbReference type="ARBA" id="ARBA00010617"/>
    </source>
</evidence>
<keyword evidence="4 9" id="KW-0349">Heme</keyword>
<dbReference type="GO" id="GO:0016705">
    <property type="term" value="F:oxidoreductase activity, acting on paired donors, with incorporation or reduction of molecular oxygen"/>
    <property type="evidence" value="ECO:0007669"/>
    <property type="project" value="InterPro"/>
</dbReference>
<evidence type="ECO:0000256" key="11">
    <source>
        <dbReference type="SAM" id="MobiDB-lite"/>
    </source>
</evidence>
<evidence type="ECO:0000313" key="14">
    <source>
        <dbReference type="Proteomes" id="UP000217199"/>
    </source>
</evidence>
<evidence type="ECO:0000256" key="9">
    <source>
        <dbReference type="PIRSR" id="PIRSR602401-1"/>
    </source>
</evidence>
<comment type="pathway">
    <text evidence="2">Secondary metabolite biosynthesis.</text>
</comment>
<feature type="binding site" description="axial binding residue" evidence="9">
    <location>
        <position position="556"/>
    </location>
    <ligand>
        <name>heme</name>
        <dbReference type="ChEBI" id="CHEBI:30413"/>
    </ligand>
    <ligandPart>
        <name>Fe</name>
        <dbReference type="ChEBI" id="CHEBI:18248"/>
    </ligandPart>
</feature>
<evidence type="ECO:0000256" key="12">
    <source>
        <dbReference type="SAM" id="Phobius"/>
    </source>
</evidence>
<dbReference type="GO" id="GO:0020037">
    <property type="term" value="F:heme binding"/>
    <property type="evidence" value="ECO:0007669"/>
    <property type="project" value="InterPro"/>
</dbReference>